<feature type="region of interest" description="Disordered" evidence="6">
    <location>
        <begin position="16"/>
        <end position="54"/>
    </location>
</feature>
<feature type="compositionally biased region" description="Polar residues" evidence="6">
    <location>
        <begin position="80"/>
        <end position="93"/>
    </location>
</feature>
<dbReference type="InterPro" id="IPR045314">
    <property type="entry name" value="bZIP_plant_GBF1"/>
</dbReference>
<feature type="compositionally biased region" description="Gly residues" evidence="6">
    <location>
        <begin position="19"/>
        <end position="40"/>
    </location>
</feature>
<feature type="region of interest" description="Disordered" evidence="6">
    <location>
        <begin position="76"/>
        <end position="113"/>
    </location>
</feature>
<evidence type="ECO:0000256" key="3">
    <source>
        <dbReference type="ARBA" id="ARBA00023125"/>
    </source>
</evidence>
<proteinExistence type="predicted"/>
<dbReference type="SUPFAM" id="SSF57959">
    <property type="entry name" value="Leucine zipper domain"/>
    <property type="match status" value="1"/>
</dbReference>
<keyword evidence="9" id="KW-1185">Reference proteome</keyword>
<keyword evidence="5" id="KW-0539">Nucleus</keyword>
<comment type="subcellular location">
    <subcellularLocation>
        <location evidence="1">Nucleus</location>
    </subcellularLocation>
</comment>
<dbReference type="PROSITE" id="PS50217">
    <property type="entry name" value="BZIP"/>
    <property type="match status" value="1"/>
</dbReference>
<dbReference type="PROSITE" id="PS00036">
    <property type="entry name" value="BZIP_BASIC"/>
    <property type="match status" value="1"/>
</dbReference>
<dbReference type="InterPro" id="IPR046347">
    <property type="entry name" value="bZIP_sf"/>
</dbReference>
<dbReference type="Proteomes" id="UP000604825">
    <property type="component" value="Unassembled WGS sequence"/>
</dbReference>
<evidence type="ECO:0000313" key="9">
    <source>
        <dbReference type="Proteomes" id="UP000604825"/>
    </source>
</evidence>
<dbReference type="Gene3D" id="1.20.5.170">
    <property type="match status" value="1"/>
</dbReference>
<comment type="caution">
    <text evidence="8">The sequence shown here is derived from an EMBL/GenBank/DDBJ whole genome shotgun (WGS) entry which is preliminary data.</text>
</comment>
<dbReference type="OrthoDB" id="1299653at2759"/>
<dbReference type="InterPro" id="IPR004827">
    <property type="entry name" value="bZIP"/>
</dbReference>
<dbReference type="PANTHER" id="PTHR47693:SF2">
    <property type="entry name" value="BZIP TRANSCRIPTION FACTOR RISBZ5"/>
    <property type="match status" value="1"/>
</dbReference>
<dbReference type="Pfam" id="PF00170">
    <property type="entry name" value="bZIP_1"/>
    <property type="match status" value="1"/>
</dbReference>
<feature type="compositionally biased region" description="Polar residues" evidence="6">
    <location>
        <begin position="287"/>
        <end position="302"/>
    </location>
</feature>
<dbReference type="GO" id="GO:0005634">
    <property type="term" value="C:nucleus"/>
    <property type="evidence" value="ECO:0007669"/>
    <property type="project" value="UniProtKB-SubCell"/>
</dbReference>
<keyword evidence="3" id="KW-0238">DNA-binding</keyword>
<dbReference type="EMBL" id="CAJGYO010000019">
    <property type="protein sequence ID" value="CAD6338774.1"/>
    <property type="molecule type" value="Genomic_DNA"/>
</dbReference>
<dbReference type="InterPro" id="IPR044168">
    <property type="entry name" value="RISBZ3/4/5"/>
</dbReference>
<dbReference type="AlphaFoldDB" id="A0A811S979"/>
<protein>
    <recommendedName>
        <fullName evidence="7">BZIP domain-containing protein</fullName>
    </recommendedName>
</protein>
<evidence type="ECO:0000259" key="7">
    <source>
        <dbReference type="PROSITE" id="PS50217"/>
    </source>
</evidence>
<keyword evidence="4" id="KW-0804">Transcription</keyword>
<accession>A0A811S979</accession>
<evidence type="ECO:0000256" key="2">
    <source>
        <dbReference type="ARBA" id="ARBA00023015"/>
    </source>
</evidence>
<feature type="domain" description="BZIP" evidence="7">
    <location>
        <begin position="123"/>
        <end position="177"/>
    </location>
</feature>
<evidence type="ECO:0000256" key="4">
    <source>
        <dbReference type="ARBA" id="ARBA00023163"/>
    </source>
</evidence>
<evidence type="ECO:0000256" key="1">
    <source>
        <dbReference type="ARBA" id="ARBA00004123"/>
    </source>
</evidence>
<dbReference type="PANTHER" id="PTHR47693">
    <property type="entry name" value="BZIP TRANSCRIPTION FACTOR RISBZ3-RELATED"/>
    <property type="match status" value="1"/>
</dbReference>
<organism evidence="8 9">
    <name type="scientific">Miscanthus lutarioriparius</name>
    <dbReference type="NCBI Taxonomy" id="422564"/>
    <lineage>
        <taxon>Eukaryota</taxon>
        <taxon>Viridiplantae</taxon>
        <taxon>Streptophyta</taxon>
        <taxon>Embryophyta</taxon>
        <taxon>Tracheophyta</taxon>
        <taxon>Spermatophyta</taxon>
        <taxon>Magnoliopsida</taxon>
        <taxon>Liliopsida</taxon>
        <taxon>Poales</taxon>
        <taxon>Poaceae</taxon>
        <taxon>PACMAD clade</taxon>
        <taxon>Panicoideae</taxon>
        <taxon>Andropogonodae</taxon>
        <taxon>Andropogoneae</taxon>
        <taxon>Saccharinae</taxon>
        <taxon>Miscanthus</taxon>
    </lineage>
</organism>
<evidence type="ECO:0000313" key="8">
    <source>
        <dbReference type="EMBL" id="CAD6338774.1"/>
    </source>
</evidence>
<keyword evidence="2" id="KW-0805">Transcription regulation</keyword>
<dbReference type="CDD" id="cd14702">
    <property type="entry name" value="bZIP_plant_GBF1"/>
    <property type="match status" value="1"/>
</dbReference>
<sequence length="320" mass="34189">MKKSASELQLEAFIRESGAGVGAGRSNPGCGGPGEPGGSGVFSPGGALPGVGFADSNTMDDSSWWYGSVRTPNPDMSRAASISASPGATTSANHALESESDSDSESLYEVEGVPYERGNKSIETKRIRRKVSNRESARRSRRRKQAQLSELESQVERLKGENATLFQQLSEANQQFNTAVTDNRILKSDVEALRVKVSSSLLAETAATTTEPSQMLRLSNSLTNRFELQVKMAEDMVARSAISCGLGDLGLAPYLNSRKMCQALNMLTTTGLDLLGSDAFRGPTAAPQVQNSPVQSTASLESLDNRKSNEVTSCATDIWP</sequence>
<dbReference type="SMART" id="SM00338">
    <property type="entry name" value="BRLZ"/>
    <property type="match status" value="1"/>
</dbReference>
<gene>
    <name evidence="8" type="ORF">NCGR_LOCUS62872</name>
</gene>
<feature type="compositionally biased region" description="Acidic residues" evidence="6">
    <location>
        <begin position="98"/>
        <end position="108"/>
    </location>
</feature>
<dbReference type="FunFam" id="1.20.5.170:FF:000020">
    <property type="entry name" value="BZIP transcription factor"/>
    <property type="match status" value="1"/>
</dbReference>
<evidence type="ECO:0000256" key="5">
    <source>
        <dbReference type="ARBA" id="ARBA00023242"/>
    </source>
</evidence>
<name>A0A811S979_9POAL</name>
<feature type="region of interest" description="Disordered" evidence="6">
    <location>
        <begin position="283"/>
        <end position="308"/>
    </location>
</feature>
<reference evidence="8" key="1">
    <citation type="submission" date="2020-10" db="EMBL/GenBank/DDBJ databases">
        <authorList>
            <person name="Han B."/>
            <person name="Lu T."/>
            <person name="Zhao Q."/>
            <person name="Huang X."/>
            <person name="Zhao Y."/>
        </authorList>
    </citation>
    <scope>NUCLEOTIDE SEQUENCE</scope>
</reference>
<evidence type="ECO:0000256" key="6">
    <source>
        <dbReference type="SAM" id="MobiDB-lite"/>
    </source>
</evidence>
<dbReference type="GO" id="GO:0003677">
    <property type="term" value="F:DNA binding"/>
    <property type="evidence" value="ECO:0007669"/>
    <property type="project" value="UniProtKB-KW"/>
</dbReference>
<dbReference type="GO" id="GO:0003700">
    <property type="term" value="F:DNA-binding transcription factor activity"/>
    <property type="evidence" value="ECO:0007669"/>
    <property type="project" value="InterPro"/>
</dbReference>
<feature type="region of interest" description="Disordered" evidence="6">
    <location>
        <begin position="126"/>
        <end position="148"/>
    </location>
</feature>